<evidence type="ECO:0000313" key="1">
    <source>
        <dbReference type="EMBL" id="QJB04728.1"/>
    </source>
</evidence>
<reference evidence="1" key="1">
    <citation type="submission" date="2020-03" db="EMBL/GenBank/DDBJ databases">
        <title>The deep terrestrial virosphere.</title>
        <authorList>
            <person name="Holmfeldt K."/>
            <person name="Nilsson E."/>
            <person name="Simone D."/>
            <person name="Lopez-Fernandez M."/>
            <person name="Wu X."/>
            <person name="de Brujin I."/>
            <person name="Lundin D."/>
            <person name="Andersson A."/>
            <person name="Bertilsson S."/>
            <person name="Dopson M."/>
        </authorList>
    </citation>
    <scope>NUCLEOTIDE SEQUENCE</scope>
    <source>
        <strain evidence="1">MM171B00210</strain>
    </source>
</reference>
<proteinExistence type="predicted"/>
<dbReference type="EMBL" id="MT143889">
    <property type="protein sequence ID" value="QJB04728.1"/>
    <property type="molecule type" value="Genomic_DNA"/>
</dbReference>
<organism evidence="1">
    <name type="scientific">viral metagenome</name>
    <dbReference type="NCBI Taxonomy" id="1070528"/>
    <lineage>
        <taxon>unclassified sequences</taxon>
        <taxon>metagenomes</taxon>
        <taxon>organismal metagenomes</taxon>
    </lineage>
</organism>
<gene>
    <name evidence="1" type="ORF">MM171B00210_0039</name>
</gene>
<dbReference type="InterPro" id="IPR038765">
    <property type="entry name" value="Papain-like_cys_pep_sf"/>
</dbReference>
<dbReference type="AlphaFoldDB" id="A0A6M3MBS1"/>
<accession>A0A6M3MBS1</accession>
<protein>
    <submittedName>
        <fullName evidence="1">Putative peptidase</fullName>
    </submittedName>
</protein>
<dbReference type="Gene3D" id="3.90.70.10">
    <property type="entry name" value="Cysteine proteinases"/>
    <property type="match status" value="1"/>
</dbReference>
<sequence length="301" mass="32795">MNPSPWDTERFMLGYPTYGQLLSYPDVFEGTLDMVDLGEGWPDQGNWGKCVGWGVSEAMEITDFLLDNDPTDLSAEDAYNKARKYDGLPDFLEGSNNLGAMKGLQKLGICHESCWPTSIDKAAPSPGLQCSDIVYEQQSMEHGIDNYYQVPLSVGGFKAALWGTTSDPQWGEGVGVPMIIGVRVPESLVDAVDGVCPIPAPGEGSLGGHCALVTGYDLIDDHLYFDNPETWGKDKGADGVYKLPVEYLTGGWIMDAWVFHNGPPIGPTPSDCGWANAYVDFGNLVAKMFNRTTRVPKPVRI</sequence>
<dbReference type="SUPFAM" id="SSF54001">
    <property type="entry name" value="Cysteine proteinases"/>
    <property type="match status" value="1"/>
</dbReference>
<name>A0A6M3MBS1_9ZZZZ</name>